<organism evidence="4 5">
    <name type="scientific">Enterococcus asini</name>
    <dbReference type="NCBI Taxonomy" id="57732"/>
    <lineage>
        <taxon>Bacteria</taxon>
        <taxon>Bacillati</taxon>
        <taxon>Bacillota</taxon>
        <taxon>Bacilli</taxon>
        <taxon>Lactobacillales</taxon>
        <taxon>Enterococcaceae</taxon>
        <taxon>Enterococcus</taxon>
    </lineage>
</organism>
<dbReference type="SUPFAM" id="SSF53474">
    <property type="entry name" value="alpha/beta-Hydrolases"/>
    <property type="match status" value="1"/>
</dbReference>
<evidence type="ECO:0000259" key="3">
    <source>
        <dbReference type="Pfam" id="PF00561"/>
    </source>
</evidence>
<dbReference type="AlphaFoldDB" id="A0AAW8TTN7"/>
<proteinExistence type="inferred from homology"/>
<feature type="domain" description="AB hydrolase-1" evidence="3">
    <location>
        <begin position="29"/>
        <end position="146"/>
    </location>
</feature>
<protein>
    <submittedName>
        <fullName evidence="4">Prolyl oligopeptidase family serine peptidase</fullName>
    </submittedName>
</protein>
<evidence type="ECO:0000313" key="5">
    <source>
        <dbReference type="Proteomes" id="UP001256711"/>
    </source>
</evidence>
<dbReference type="Pfam" id="PF00561">
    <property type="entry name" value="Abhydrolase_1"/>
    <property type="match status" value="1"/>
</dbReference>
<gene>
    <name evidence="4" type="ORF">P7H43_04075</name>
</gene>
<sequence length="245" mass="28028">MKVTVRKRQIGAIPVLEVVPEDLVYEAVPLVVYYHGWQTRKELVLTQGRKLAAKGMRVILPDADNHGERLRPVSPIISQTFWSSIYSNLFEFEYLLDYFRKLNLVTDKIGVGGVSMGGMTTCALLTQHPEITAAACVMGTPSPVKYRDYMLRRGAKEGVKLPKDFVHLLSWVEDYDLSQHPETLEKRPLYFWHGRQDEKIPFEEVAAFVDKHPEQRLTFAKEDAHHLVQVATMEEVAAFFGQQLL</sequence>
<evidence type="ECO:0000256" key="2">
    <source>
        <dbReference type="ARBA" id="ARBA00038115"/>
    </source>
</evidence>
<dbReference type="InterPro" id="IPR050261">
    <property type="entry name" value="FrsA_esterase"/>
</dbReference>
<comment type="similarity">
    <text evidence="2">Belongs to the AB hydrolase superfamily. FUS2 hydrolase family.</text>
</comment>
<name>A0AAW8TTN7_9ENTE</name>
<reference evidence="4" key="1">
    <citation type="submission" date="2023-03" db="EMBL/GenBank/DDBJ databases">
        <authorList>
            <person name="Shen W."/>
            <person name="Cai J."/>
        </authorList>
    </citation>
    <scope>NUCLEOTIDE SEQUENCE</scope>
    <source>
        <strain evidence="4">B226-2</strain>
    </source>
</reference>
<keyword evidence="1" id="KW-0378">Hydrolase</keyword>
<comment type="caution">
    <text evidence="4">The sequence shown here is derived from an EMBL/GenBank/DDBJ whole genome shotgun (WGS) entry which is preliminary data.</text>
</comment>
<dbReference type="Gene3D" id="3.40.50.1820">
    <property type="entry name" value="alpha/beta hydrolase"/>
    <property type="match status" value="1"/>
</dbReference>
<dbReference type="EMBL" id="JARQBJ010000002">
    <property type="protein sequence ID" value="MDT2809651.1"/>
    <property type="molecule type" value="Genomic_DNA"/>
</dbReference>
<dbReference type="InterPro" id="IPR000073">
    <property type="entry name" value="AB_hydrolase_1"/>
</dbReference>
<dbReference type="RefSeq" id="WP_311835103.1">
    <property type="nucleotide sequence ID" value="NZ_JARQBJ010000002.1"/>
</dbReference>
<evidence type="ECO:0000313" key="4">
    <source>
        <dbReference type="EMBL" id="MDT2809651.1"/>
    </source>
</evidence>
<dbReference type="Proteomes" id="UP001256711">
    <property type="component" value="Unassembled WGS sequence"/>
</dbReference>
<accession>A0AAW8TTN7</accession>
<dbReference type="InterPro" id="IPR029058">
    <property type="entry name" value="AB_hydrolase_fold"/>
</dbReference>
<dbReference type="GO" id="GO:0052689">
    <property type="term" value="F:carboxylic ester hydrolase activity"/>
    <property type="evidence" value="ECO:0007669"/>
    <property type="project" value="UniProtKB-ARBA"/>
</dbReference>
<evidence type="ECO:0000256" key="1">
    <source>
        <dbReference type="ARBA" id="ARBA00022801"/>
    </source>
</evidence>
<dbReference type="PANTHER" id="PTHR22946:SF9">
    <property type="entry name" value="POLYKETIDE TRANSFERASE AF380"/>
    <property type="match status" value="1"/>
</dbReference>
<dbReference type="PANTHER" id="PTHR22946">
    <property type="entry name" value="DIENELACTONE HYDROLASE DOMAIN-CONTAINING PROTEIN-RELATED"/>
    <property type="match status" value="1"/>
</dbReference>